<dbReference type="InterPro" id="IPR009081">
    <property type="entry name" value="PP-bd_ACP"/>
</dbReference>
<dbReference type="PROSITE" id="PS50075">
    <property type="entry name" value="CARRIER"/>
    <property type="match status" value="1"/>
</dbReference>
<protein>
    <submittedName>
        <fullName evidence="7">SDR family NAD(P)-dependent oxidoreductase</fullName>
    </submittedName>
</protein>
<dbReference type="InterPro" id="IPR049551">
    <property type="entry name" value="PKS_DH_C"/>
</dbReference>
<dbReference type="SUPFAM" id="SSF51735">
    <property type="entry name" value="NAD(P)-binding Rossmann-fold domains"/>
    <property type="match status" value="1"/>
</dbReference>
<feature type="region of interest" description="Disordered" evidence="4">
    <location>
        <begin position="132"/>
        <end position="156"/>
    </location>
</feature>
<dbReference type="PROSITE" id="PS52019">
    <property type="entry name" value="PKS_MFAS_DH"/>
    <property type="match status" value="1"/>
</dbReference>
<keyword evidence="1" id="KW-0596">Phosphopantetheine</keyword>
<dbReference type="SMART" id="SM00822">
    <property type="entry name" value="PKS_KR"/>
    <property type="match status" value="1"/>
</dbReference>
<evidence type="ECO:0000256" key="3">
    <source>
        <dbReference type="PROSITE-ProRule" id="PRU01363"/>
    </source>
</evidence>
<dbReference type="InterPro" id="IPR036291">
    <property type="entry name" value="NAD(P)-bd_dom_sf"/>
</dbReference>
<comment type="caution">
    <text evidence="7">The sequence shown here is derived from an EMBL/GenBank/DDBJ whole genome shotgun (WGS) entry which is preliminary data.</text>
</comment>
<evidence type="ECO:0000313" key="7">
    <source>
        <dbReference type="EMBL" id="MBI5251754.1"/>
    </source>
</evidence>
<gene>
    <name evidence="7" type="ORF">HY912_19855</name>
</gene>
<evidence type="ECO:0000313" key="8">
    <source>
        <dbReference type="Proteomes" id="UP000807825"/>
    </source>
</evidence>
<sequence>MARIFPGVAVPAQPIDMPGAAITTAPIIVPATQMQEPALVEPQELDRLDTTEMVIQIIMEATGYERDEIEPGMDLREDLSIRSSRLPVIMDSVESHFGIKIELEDFMDVRTIRDISDRISLVISRQAKKDSAKKAKPAAQIPSTEQSEKVREQEKQPIKRVTFKEVPLESGITQPVELSPLDSVAVFSPTAGTGIRKKMGNVFRRDYGVNIIPVAFLEKELGEDGTSLDFRDAHDVESALDIVSKTESFAGVAFILDDAFEEKISGPEEIPSILSGFFGVLKVFLESPAKKFAILVDRCQNPAGAGKLLAEGVLAMFLSAAQEYGSVQFRSVRLDASTDLRDAIRSALDRSQKVIETICHDGKAFTLEGSPVNLEFGDHTNLRLNSEHVVVLSGGAYGITPFLARSFVPFGCKTVLLGRTVLDPGLDLRAYISQHVPFEEVGRKIVSQQTGLSPEEVARKASEITKSLEIVKTVEDLRSAGIDASYLNCDVTDFDQVHTVVQEIVSRYGRIDGIVHGAGILKDNFIRQMSADDFSSVVAVKFQGALNLFNASHGFGLNFFTCLSSAASIQGNPGQSNYAAANRMMSALISQLRALNQSILFKAFVLPPIEGAGMAEDSEIKALMKRMNAGYVHAEELAALFSRELLLAPVDDVWVLLMRSLPDLSTVRLDASESDPAEARFPVDAVSFPHEHFPMIDSVTRTDIPRKELVAVRSFSQERDLWIGDHKPFKFLKHPLVSAIMALETFMEASRVLYPHLEVRGIREAQFLDIIECPKDMSRTSEISCRGMYERGGEAACEVSLATKEISPTGRLMERMHDNYKAVVLLGVESDAGVDASDFPVTSEELDSRPMAHKEVLNWYQDKTDLQNRYRVLESLEGTAEGAVRGRMIYRVTRDFSGEVLPHYQYSPYLLEALMQVVNFYIVMRDPTEKRSMIPARIGEMRFFKRCADGEIITLEARMKNRNTEGICWDTRALDQDGRVVMFTKNLLMRWFSK</sequence>
<keyword evidence="2" id="KW-0597">Phosphoprotein</keyword>
<dbReference type="Pfam" id="PF00550">
    <property type="entry name" value="PP-binding"/>
    <property type="match status" value="1"/>
</dbReference>
<name>A0A9D6V6H0_9BACT</name>
<dbReference type="EMBL" id="JACRDE010000519">
    <property type="protein sequence ID" value="MBI5251754.1"/>
    <property type="molecule type" value="Genomic_DNA"/>
</dbReference>
<feature type="region of interest" description="C-terminal hotdog fold" evidence="3">
    <location>
        <begin position="848"/>
        <end position="994"/>
    </location>
</feature>
<proteinExistence type="predicted"/>
<dbReference type="InterPro" id="IPR049900">
    <property type="entry name" value="PKS_mFAS_DH"/>
</dbReference>
<dbReference type="SUPFAM" id="SSF47336">
    <property type="entry name" value="ACP-like"/>
    <property type="match status" value="1"/>
</dbReference>
<evidence type="ECO:0000259" key="5">
    <source>
        <dbReference type="PROSITE" id="PS50075"/>
    </source>
</evidence>
<dbReference type="GO" id="GO:0004312">
    <property type="term" value="F:fatty acid synthase activity"/>
    <property type="evidence" value="ECO:0007669"/>
    <property type="project" value="TreeGrafter"/>
</dbReference>
<dbReference type="InterPro" id="IPR050091">
    <property type="entry name" value="PKS_NRPS_Biosynth_Enz"/>
</dbReference>
<evidence type="ECO:0000256" key="1">
    <source>
        <dbReference type="ARBA" id="ARBA00022450"/>
    </source>
</evidence>
<feature type="non-terminal residue" evidence="7">
    <location>
        <position position="994"/>
    </location>
</feature>
<dbReference type="PANTHER" id="PTHR43775:SF37">
    <property type="entry name" value="SI:DKEY-61P9.11"/>
    <property type="match status" value="1"/>
</dbReference>
<dbReference type="Pfam" id="PF14765">
    <property type="entry name" value="PS-DH"/>
    <property type="match status" value="1"/>
</dbReference>
<accession>A0A9D6V6H0</accession>
<feature type="region of interest" description="N-terminal hotdog fold" evidence="3">
    <location>
        <begin position="690"/>
        <end position="829"/>
    </location>
</feature>
<dbReference type="Proteomes" id="UP000807825">
    <property type="component" value="Unassembled WGS sequence"/>
</dbReference>
<dbReference type="Pfam" id="PF08659">
    <property type="entry name" value="KR"/>
    <property type="match status" value="1"/>
</dbReference>
<dbReference type="AlphaFoldDB" id="A0A9D6V6H0"/>
<feature type="compositionally biased region" description="Basic and acidic residues" evidence="4">
    <location>
        <begin position="146"/>
        <end position="156"/>
    </location>
</feature>
<feature type="domain" description="Carrier" evidence="5">
    <location>
        <begin position="48"/>
        <end position="123"/>
    </location>
</feature>
<feature type="domain" description="PKS/mFAS DH" evidence="6">
    <location>
        <begin position="690"/>
        <end position="994"/>
    </location>
</feature>
<dbReference type="InterPro" id="IPR013968">
    <property type="entry name" value="PKS_KR"/>
</dbReference>
<dbReference type="GO" id="GO:0006633">
    <property type="term" value="P:fatty acid biosynthetic process"/>
    <property type="evidence" value="ECO:0007669"/>
    <property type="project" value="TreeGrafter"/>
</dbReference>
<dbReference type="InterPro" id="IPR057326">
    <property type="entry name" value="KR_dom"/>
</dbReference>
<dbReference type="Gene3D" id="1.10.1200.10">
    <property type="entry name" value="ACP-like"/>
    <property type="match status" value="1"/>
</dbReference>
<evidence type="ECO:0000256" key="2">
    <source>
        <dbReference type="ARBA" id="ARBA00022553"/>
    </source>
</evidence>
<dbReference type="Gene3D" id="3.40.50.720">
    <property type="entry name" value="NAD(P)-binding Rossmann-like Domain"/>
    <property type="match status" value="1"/>
</dbReference>
<organism evidence="7 8">
    <name type="scientific">Desulfomonile tiedjei</name>
    <dbReference type="NCBI Taxonomy" id="2358"/>
    <lineage>
        <taxon>Bacteria</taxon>
        <taxon>Pseudomonadati</taxon>
        <taxon>Thermodesulfobacteriota</taxon>
        <taxon>Desulfomonilia</taxon>
        <taxon>Desulfomonilales</taxon>
        <taxon>Desulfomonilaceae</taxon>
        <taxon>Desulfomonile</taxon>
    </lineage>
</organism>
<evidence type="ECO:0000259" key="6">
    <source>
        <dbReference type="PROSITE" id="PS52019"/>
    </source>
</evidence>
<dbReference type="InterPro" id="IPR036736">
    <property type="entry name" value="ACP-like_sf"/>
</dbReference>
<dbReference type="Gene3D" id="3.10.129.110">
    <property type="entry name" value="Polyketide synthase dehydratase"/>
    <property type="match status" value="1"/>
</dbReference>
<comment type="caution">
    <text evidence="3">Lacks conserved residue(s) required for the propagation of feature annotation.</text>
</comment>
<evidence type="ECO:0000256" key="4">
    <source>
        <dbReference type="SAM" id="MobiDB-lite"/>
    </source>
</evidence>
<dbReference type="InterPro" id="IPR042104">
    <property type="entry name" value="PKS_dehydratase_sf"/>
</dbReference>
<dbReference type="PANTHER" id="PTHR43775">
    <property type="entry name" value="FATTY ACID SYNTHASE"/>
    <property type="match status" value="1"/>
</dbReference>
<reference evidence="7" key="1">
    <citation type="submission" date="2020-07" db="EMBL/GenBank/DDBJ databases">
        <title>Huge and variable diversity of episymbiotic CPR bacteria and DPANN archaea in groundwater ecosystems.</title>
        <authorList>
            <person name="He C.Y."/>
            <person name="Keren R."/>
            <person name="Whittaker M."/>
            <person name="Farag I.F."/>
            <person name="Doudna J."/>
            <person name="Cate J.H.D."/>
            <person name="Banfield J.F."/>
        </authorList>
    </citation>
    <scope>NUCLEOTIDE SEQUENCE</scope>
    <source>
        <strain evidence="7">NC_groundwater_1664_Pr3_B-0.1um_52_9</strain>
    </source>
</reference>